<evidence type="ECO:0000256" key="16">
    <source>
        <dbReference type="ARBA" id="ARBA00033235"/>
    </source>
</evidence>
<dbReference type="Gene3D" id="3.20.20.60">
    <property type="entry name" value="Phosphoenolpyruvate-binding domains"/>
    <property type="match status" value="1"/>
</dbReference>
<dbReference type="GO" id="GO:0016301">
    <property type="term" value="F:kinase activity"/>
    <property type="evidence" value="ECO:0007669"/>
    <property type="project" value="UniProtKB-KW"/>
</dbReference>
<evidence type="ECO:0000256" key="7">
    <source>
        <dbReference type="ARBA" id="ARBA00016544"/>
    </source>
</evidence>
<comment type="similarity">
    <text evidence="5 17">Belongs to the PEP-utilizing enzyme family.</text>
</comment>
<dbReference type="PANTHER" id="PTHR46244">
    <property type="entry name" value="PHOSPHOENOLPYRUVATE-PROTEIN PHOSPHOTRANSFERASE"/>
    <property type="match status" value="1"/>
</dbReference>
<feature type="binding site" evidence="19">
    <location>
        <position position="397"/>
    </location>
    <ligand>
        <name>phosphoenolpyruvate</name>
        <dbReference type="ChEBI" id="CHEBI:58702"/>
    </ligand>
</feature>
<keyword evidence="11 17" id="KW-0808">Transferase</keyword>
<dbReference type="InterPro" id="IPR050499">
    <property type="entry name" value="PEP-utilizing_PTS_enzyme"/>
</dbReference>
<evidence type="ECO:0000256" key="3">
    <source>
        <dbReference type="ARBA" id="ARBA00002728"/>
    </source>
</evidence>
<dbReference type="SUPFAM" id="SSF52009">
    <property type="entry name" value="Phosphohistidine domain"/>
    <property type="match status" value="1"/>
</dbReference>
<keyword evidence="21" id="KW-0175">Coiled coil</keyword>
<dbReference type="InterPro" id="IPR040442">
    <property type="entry name" value="Pyrv_kinase-like_dom_sf"/>
</dbReference>
<evidence type="ECO:0000256" key="5">
    <source>
        <dbReference type="ARBA" id="ARBA00007837"/>
    </source>
</evidence>
<evidence type="ECO:0000256" key="4">
    <source>
        <dbReference type="ARBA" id="ARBA00004496"/>
    </source>
</evidence>
<evidence type="ECO:0000256" key="9">
    <source>
        <dbReference type="ARBA" id="ARBA00022490"/>
    </source>
</evidence>
<dbReference type="NCBIfam" id="TIGR01417">
    <property type="entry name" value="PTS_I_fam"/>
    <property type="match status" value="1"/>
</dbReference>
<evidence type="ECO:0000256" key="1">
    <source>
        <dbReference type="ARBA" id="ARBA00000683"/>
    </source>
</evidence>
<keyword evidence="13 17" id="KW-0479">Metal-binding</keyword>
<dbReference type="EC" id="2.7.3.9" evidence="6 17"/>
<feature type="coiled-coil region" evidence="21">
    <location>
        <begin position="98"/>
        <end position="125"/>
    </location>
</feature>
<dbReference type="Pfam" id="PF00391">
    <property type="entry name" value="PEP-utilizers"/>
    <property type="match status" value="1"/>
</dbReference>
<dbReference type="InterPro" id="IPR024692">
    <property type="entry name" value="PTS_EI"/>
</dbReference>
<dbReference type="AlphaFoldDB" id="A0A141GNG7"/>
<keyword evidence="14 17" id="KW-0418">Kinase</keyword>
<dbReference type="Gene3D" id="1.10.274.10">
    <property type="entry name" value="PtsI, HPr-binding domain"/>
    <property type="match status" value="1"/>
</dbReference>
<evidence type="ECO:0000256" key="15">
    <source>
        <dbReference type="ARBA" id="ARBA00022842"/>
    </source>
</evidence>
<keyword evidence="9 17" id="KW-0963">Cytoplasm</keyword>
<feature type="binding site" evidence="19">
    <location>
        <begin position="519"/>
        <end position="520"/>
    </location>
    <ligand>
        <name>phosphoenolpyruvate</name>
        <dbReference type="ChEBI" id="CHEBI:58702"/>
    </ligand>
</feature>
<dbReference type="Pfam" id="PF05524">
    <property type="entry name" value="PEP-utilisers_N"/>
    <property type="match status" value="1"/>
</dbReference>
<protein>
    <recommendedName>
        <fullName evidence="7 17">Phosphoenolpyruvate-protein phosphotransferase</fullName>
        <ecNumber evidence="6 17">2.7.3.9</ecNumber>
    </recommendedName>
    <alternativeName>
        <fullName evidence="16 17">Phosphotransferase system, enzyme I</fullName>
    </alternativeName>
</protein>
<dbReference type="PIRSF" id="PIRSF000732">
    <property type="entry name" value="PTS_enzyme_I"/>
    <property type="match status" value="1"/>
</dbReference>
<dbReference type="InterPro" id="IPR008731">
    <property type="entry name" value="PTS_EIN"/>
</dbReference>
<evidence type="ECO:0000256" key="8">
    <source>
        <dbReference type="ARBA" id="ARBA00022448"/>
    </source>
</evidence>
<evidence type="ECO:0000259" key="22">
    <source>
        <dbReference type="Pfam" id="PF00391"/>
    </source>
</evidence>
<evidence type="ECO:0000256" key="19">
    <source>
        <dbReference type="PIRSR" id="PIRSR000732-2"/>
    </source>
</evidence>
<dbReference type="InterPro" id="IPR023151">
    <property type="entry name" value="PEP_util_CS"/>
</dbReference>
<dbReference type="GO" id="GO:0005737">
    <property type="term" value="C:cytoplasm"/>
    <property type="evidence" value="ECO:0007669"/>
    <property type="project" value="UniProtKB-SubCell"/>
</dbReference>
<comment type="function">
    <text evidence="3 17">General (non sugar-specific) component of the phosphoenolpyruvate-dependent sugar phosphotransferase system (sugar PTS). This major carbohydrate active-transport system catalyzes the phosphorylation of incoming sugar substrates concomitantly with their translocation across the cell membrane. Enzyme I transfers the phosphoryl group from phosphoenolpyruvate (PEP) to the phosphoryl carrier protein (HPr).</text>
</comment>
<feature type="binding site" evidence="20">
    <location>
        <position position="520"/>
    </location>
    <ligand>
        <name>Mg(2+)</name>
        <dbReference type="ChEBI" id="CHEBI:18420"/>
    </ligand>
</feature>
<dbReference type="SUPFAM" id="SSF51621">
    <property type="entry name" value="Phosphoenolpyruvate/pyruvate domain"/>
    <property type="match status" value="1"/>
</dbReference>
<dbReference type="FunFam" id="3.20.20.60:FF:000007">
    <property type="entry name" value="Phosphoenolpyruvate-protein phosphotransferase"/>
    <property type="match status" value="1"/>
</dbReference>
<dbReference type="GO" id="GO:0008965">
    <property type="term" value="F:phosphoenolpyruvate-protein phosphotransferase activity"/>
    <property type="evidence" value="ECO:0007669"/>
    <property type="project" value="UniProtKB-EC"/>
</dbReference>
<dbReference type="InterPro" id="IPR036618">
    <property type="entry name" value="PtsI_HPr-bd_sf"/>
</dbReference>
<keyword evidence="10 17" id="KW-0762">Sugar transport</keyword>
<reference evidence="25" key="1">
    <citation type="submission" date="2015-02" db="EMBL/GenBank/DDBJ databases">
        <authorList>
            <person name="Chooi Y.-H."/>
        </authorList>
    </citation>
    <scope>NUCLEOTIDE SEQUENCE</scope>
</reference>
<comment type="subcellular location">
    <subcellularLocation>
        <location evidence="4 17">Cytoplasm</location>
    </subcellularLocation>
</comment>
<evidence type="ECO:0000256" key="17">
    <source>
        <dbReference type="PIRNR" id="PIRNR000732"/>
    </source>
</evidence>
<feature type="binding site" evidence="20">
    <location>
        <position position="496"/>
    </location>
    <ligand>
        <name>Mg(2+)</name>
        <dbReference type="ChEBI" id="CHEBI:18420"/>
    </ligand>
</feature>
<evidence type="ECO:0000259" key="24">
    <source>
        <dbReference type="Pfam" id="PF05524"/>
    </source>
</evidence>
<feature type="domain" description="PEP-utilising enzyme C-terminal" evidence="23">
    <location>
        <begin position="320"/>
        <end position="605"/>
    </location>
</feature>
<organism evidence="25">
    <name type="scientific">uncultured firmicutes bacterium contig_61</name>
    <dbReference type="NCBI Taxonomy" id="1643555"/>
    <lineage>
        <taxon>Bacteria</taxon>
        <taxon>Bacillati</taxon>
        <taxon>Bacillota</taxon>
        <taxon>environmental samples</taxon>
    </lineage>
</organism>
<keyword evidence="8 17" id="KW-0813">Transport</keyword>
<dbReference type="PRINTS" id="PR01736">
    <property type="entry name" value="PHPHTRNFRASE"/>
</dbReference>
<proteinExistence type="inferred from homology"/>
<evidence type="ECO:0000256" key="20">
    <source>
        <dbReference type="PIRSR" id="PIRSR000732-3"/>
    </source>
</evidence>
<dbReference type="InterPro" id="IPR006318">
    <property type="entry name" value="PTS_EI-like"/>
</dbReference>
<feature type="binding site" evidence="19">
    <location>
        <position position="530"/>
    </location>
    <ligand>
        <name>phosphoenolpyruvate</name>
        <dbReference type="ChEBI" id="CHEBI:58702"/>
    </ligand>
</feature>
<dbReference type="PROSITE" id="PS00742">
    <property type="entry name" value="PEP_ENZYMES_2"/>
    <property type="match status" value="1"/>
</dbReference>
<evidence type="ECO:0000256" key="13">
    <source>
        <dbReference type="ARBA" id="ARBA00022723"/>
    </source>
</evidence>
<evidence type="ECO:0000256" key="11">
    <source>
        <dbReference type="ARBA" id="ARBA00022679"/>
    </source>
</evidence>
<dbReference type="GO" id="GO:0046872">
    <property type="term" value="F:metal ion binding"/>
    <property type="evidence" value="ECO:0007669"/>
    <property type="project" value="UniProtKB-KW"/>
</dbReference>
<evidence type="ECO:0000256" key="21">
    <source>
        <dbReference type="SAM" id="Coils"/>
    </source>
</evidence>
<keyword evidence="12 17" id="KW-0598">Phosphotransferase system</keyword>
<comment type="catalytic activity">
    <reaction evidence="1 17">
        <text>L-histidyl-[protein] + phosphoenolpyruvate = N(pros)-phospho-L-histidyl-[protein] + pyruvate</text>
        <dbReference type="Rhea" id="RHEA:23880"/>
        <dbReference type="Rhea" id="RHEA-COMP:9745"/>
        <dbReference type="Rhea" id="RHEA-COMP:9746"/>
        <dbReference type="ChEBI" id="CHEBI:15361"/>
        <dbReference type="ChEBI" id="CHEBI:29979"/>
        <dbReference type="ChEBI" id="CHEBI:58702"/>
        <dbReference type="ChEBI" id="CHEBI:64837"/>
        <dbReference type="EC" id="2.7.3.9"/>
    </reaction>
</comment>
<evidence type="ECO:0000313" key="25">
    <source>
        <dbReference type="EMBL" id="ALL53595.1"/>
    </source>
</evidence>
<dbReference type="Pfam" id="PF02896">
    <property type="entry name" value="PEP-utilizers_C"/>
    <property type="match status" value="1"/>
</dbReference>
<feature type="domain" description="PEP-utilising enzyme mobile" evidence="22">
    <location>
        <begin position="217"/>
        <end position="290"/>
    </location>
</feature>
<dbReference type="GO" id="GO:0009401">
    <property type="term" value="P:phosphoenolpyruvate-dependent sugar phosphotransferase system"/>
    <property type="evidence" value="ECO:0007669"/>
    <property type="project" value="UniProtKB-KW"/>
</dbReference>
<feature type="active site" description="Proton donor" evidence="18">
    <location>
        <position position="567"/>
    </location>
</feature>
<dbReference type="SUPFAM" id="SSF47831">
    <property type="entry name" value="Enzyme I of the PEP:sugar phosphotransferase system HPr-binding (sub)domain"/>
    <property type="match status" value="1"/>
</dbReference>
<sequence>MGKEIIPVMPFENIGNAKTGHLKYNKNNEQFIKSAKDKSLRMAIKIDINCKMRHTNSDKLIIRSYTMMLTGISASQGIAWGRAFRIEKVPLPVVQRKIDDVDREIQRLHQAIEETKKDLKRIRDKTLKKFDQQHAAIFEAHLLVASDPELIERVTEAISQDRVNAEYALKTIRDEFLTLFESMDNEYMRERAQDIKDVTDRILSKLLDIQQADLSLIQEDVILVAHDLTPSETALMDTGYVRGIVTDVGGRTSHAAIMARSLELPAIVGTKKATATIQDGDLLIVDATQGVVHINPSVETLARYREKQAQYQYSKQILFKLKEAPTVTKDGTRVELFANIGSPQDLKGVLSNGAEGIGLFRTEFLYMRRPSLPTEEEQVVAYRQVLEAMAGKPVLIRTLDIGGDKELPYLHLPRELNPFLGYRAIRLCLDRPGVFKTQLRALLRASVYGNLRIMFPMIATVEEFLQAKTLLLKTKKELKQEGIETSDTIPVGMMVEVPSAAILADQFAEVVDFFSIGTNDLIQYTFAADRMNERVAYLYQPYHPSILRLIKHVIDAAHRHGKAVGMCGEMAGDPIAVPLLLGLGLDEFSMSAISILPTRQLIRNLSKEAMVDLAKQALNLTTMDEVIKLVRDKLQIG</sequence>
<feature type="binding site" evidence="19">
    <location>
        <position position="361"/>
    </location>
    <ligand>
        <name>phosphoenolpyruvate</name>
        <dbReference type="ChEBI" id="CHEBI:58702"/>
    </ligand>
</feature>
<dbReference type="InterPro" id="IPR018274">
    <property type="entry name" value="PEP_util_AS"/>
</dbReference>
<dbReference type="PANTHER" id="PTHR46244:SF3">
    <property type="entry name" value="PHOSPHOENOLPYRUVATE-PROTEIN PHOSPHOTRANSFERASE"/>
    <property type="match status" value="1"/>
</dbReference>
<evidence type="ECO:0000256" key="14">
    <source>
        <dbReference type="ARBA" id="ARBA00022777"/>
    </source>
</evidence>
<dbReference type="Gene3D" id="3.50.30.10">
    <property type="entry name" value="Phosphohistidine domain"/>
    <property type="match status" value="1"/>
</dbReference>
<evidence type="ECO:0000256" key="12">
    <source>
        <dbReference type="ARBA" id="ARBA00022683"/>
    </source>
</evidence>
<dbReference type="InterPro" id="IPR008279">
    <property type="entry name" value="PEP-util_enz_mobile_dom"/>
</dbReference>
<name>A0A141GNG7_9FIRM</name>
<feature type="domain" description="Phosphotransferase system enzyme I N-terminal" evidence="24">
    <location>
        <begin position="70"/>
        <end position="191"/>
    </location>
</feature>
<dbReference type="EMBL" id="KP867045">
    <property type="protein sequence ID" value="ALL53595.1"/>
    <property type="molecule type" value="Genomic_DNA"/>
</dbReference>
<evidence type="ECO:0000259" key="23">
    <source>
        <dbReference type="Pfam" id="PF02896"/>
    </source>
</evidence>
<evidence type="ECO:0000256" key="10">
    <source>
        <dbReference type="ARBA" id="ARBA00022597"/>
    </source>
</evidence>
<dbReference type="PROSITE" id="PS00370">
    <property type="entry name" value="PEP_ENZYMES_PHOS_SITE"/>
    <property type="match status" value="1"/>
</dbReference>
<dbReference type="InterPro" id="IPR000121">
    <property type="entry name" value="PEP_util_C"/>
</dbReference>
<dbReference type="InterPro" id="IPR015813">
    <property type="entry name" value="Pyrv/PenolPyrv_kinase-like_dom"/>
</dbReference>
<dbReference type="InterPro" id="IPR036637">
    <property type="entry name" value="Phosphohistidine_dom_sf"/>
</dbReference>
<evidence type="ECO:0000256" key="18">
    <source>
        <dbReference type="PIRSR" id="PIRSR000732-1"/>
    </source>
</evidence>
<accession>A0A141GNG7</accession>
<evidence type="ECO:0000256" key="2">
    <source>
        <dbReference type="ARBA" id="ARBA00001946"/>
    </source>
</evidence>
<comment type="cofactor">
    <cofactor evidence="2 17 20">
        <name>Mg(2+)</name>
        <dbReference type="ChEBI" id="CHEBI:18420"/>
    </cofactor>
</comment>
<keyword evidence="15 17" id="KW-0460">Magnesium</keyword>
<evidence type="ECO:0000256" key="6">
    <source>
        <dbReference type="ARBA" id="ARBA00012232"/>
    </source>
</evidence>
<feature type="active site" description="Tele-phosphohistidine intermediate" evidence="18">
    <location>
        <position position="254"/>
    </location>
</feature>